<dbReference type="SUPFAM" id="SSF52161">
    <property type="entry name" value="Ribosomal protein L13"/>
    <property type="match status" value="1"/>
</dbReference>
<reference evidence="1" key="1">
    <citation type="submission" date="2025-08" db="UniProtKB">
        <authorList>
            <consortium name="Ensembl"/>
        </authorList>
    </citation>
    <scope>IDENTIFICATION</scope>
</reference>
<dbReference type="GO" id="GO:0005840">
    <property type="term" value="C:ribosome"/>
    <property type="evidence" value="ECO:0007669"/>
    <property type="project" value="InterPro"/>
</dbReference>
<accession>A0A8C3YF04</accession>
<keyword evidence="2" id="KW-1185">Reference proteome</keyword>
<evidence type="ECO:0000313" key="1">
    <source>
        <dbReference type="Ensembl" id="ENSCWAP00000009913.1"/>
    </source>
</evidence>
<organism evidence="1 2">
    <name type="scientific">Catagonus wagneri</name>
    <name type="common">Chacoan peccary</name>
    <dbReference type="NCBI Taxonomy" id="51154"/>
    <lineage>
        <taxon>Eukaryota</taxon>
        <taxon>Metazoa</taxon>
        <taxon>Chordata</taxon>
        <taxon>Craniata</taxon>
        <taxon>Vertebrata</taxon>
        <taxon>Euteleostomi</taxon>
        <taxon>Mammalia</taxon>
        <taxon>Eutheria</taxon>
        <taxon>Laurasiatheria</taxon>
        <taxon>Artiodactyla</taxon>
        <taxon>Suina</taxon>
        <taxon>Tayassuidae</taxon>
        <taxon>Catagonus</taxon>
    </lineage>
</organism>
<reference evidence="1" key="2">
    <citation type="submission" date="2025-09" db="UniProtKB">
        <authorList>
            <consortium name="Ensembl"/>
        </authorList>
    </citation>
    <scope>IDENTIFICATION</scope>
</reference>
<sequence length="136" mass="15154">VNTSPSPGPQPHFLDGVRHATHKSQRCQAPATPQVFVGIPPPCDKKGRVKVPAAFTVVHLKPAWKLTYLERLAHEVGREYQVVTATLEEKREEKAAWAAWVWASPEVLWEGSATRGSQVSLCLFPLFCGPELRNYL</sequence>
<dbReference type="Proteomes" id="UP000694540">
    <property type="component" value="Unplaced"/>
</dbReference>
<name>A0A8C3YF04_9CETA</name>
<dbReference type="Ensembl" id="ENSCWAT00000010771.1">
    <property type="protein sequence ID" value="ENSCWAP00000009913.1"/>
    <property type="gene ID" value="ENSCWAG00000007701.1"/>
</dbReference>
<proteinExistence type="predicted"/>
<evidence type="ECO:0000313" key="2">
    <source>
        <dbReference type="Proteomes" id="UP000694540"/>
    </source>
</evidence>
<dbReference type="Gene3D" id="3.90.1180.10">
    <property type="entry name" value="Ribosomal protein L13"/>
    <property type="match status" value="1"/>
</dbReference>
<protein>
    <submittedName>
        <fullName evidence="1">Uncharacterized protein</fullName>
    </submittedName>
</protein>
<dbReference type="GO" id="GO:0006412">
    <property type="term" value="P:translation"/>
    <property type="evidence" value="ECO:0007669"/>
    <property type="project" value="InterPro"/>
</dbReference>
<dbReference type="GO" id="GO:0003735">
    <property type="term" value="F:structural constituent of ribosome"/>
    <property type="evidence" value="ECO:0007669"/>
    <property type="project" value="InterPro"/>
</dbReference>
<dbReference type="InterPro" id="IPR036899">
    <property type="entry name" value="Ribosomal_uL13_sf"/>
</dbReference>
<dbReference type="AlphaFoldDB" id="A0A8C3YF04"/>